<dbReference type="SUPFAM" id="SSF52833">
    <property type="entry name" value="Thioredoxin-like"/>
    <property type="match status" value="3"/>
</dbReference>
<accession>A0AAV2PU75</accession>
<dbReference type="GO" id="GO:0003756">
    <property type="term" value="F:protein disulfide isomerase activity"/>
    <property type="evidence" value="ECO:0007669"/>
    <property type="project" value="TreeGrafter"/>
</dbReference>
<dbReference type="EMBL" id="CAXKWB010001128">
    <property type="protein sequence ID" value="CAL4063428.1"/>
    <property type="molecule type" value="Genomic_DNA"/>
</dbReference>
<dbReference type="PANTHER" id="PTHR46295">
    <property type="entry name" value="ENDOPLASMIC RETICULUM RESIDENT PROTEIN 44"/>
    <property type="match status" value="1"/>
</dbReference>
<evidence type="ECO:0000259" key="3">
    <source>
        <dbReference type="PROSITE" id="PS51352"/>
    </source>
</evidence>
<organism evidence="4 5">
    <name type="scientific">Meganyctiphanes norvegica</name>
    <name type="common">Northern krill</name>
    <name type="synonym">Thysanopoda norvegica</name>
    <dbReference type="NCBI Taxonomy" id="48144"/>
    <lineage>
        <taxon>Eukaryota</taxon>
        <taxon>Metazoa</taxon>
        <taxon>Ecdysozoa</taxon>
        <taxon>Arthropoda</taxon>
        <taxon>Crustacea</taxon>
        <taxon>Multicrustacea</taxon>
        <taxon>Malacostraca</taxon>
        <taxon>Eumalacostraca</taxon>
        <taxon>Eucarida</taxon>
        <taxon>Euphausiacea</taxon>
        <taxon>Euphausiidae</taxon>
        <taxon>Meganyctiphanes</taxon>
    </lineage>
</organism>
<protein>
    <recommendedName>
        <fullName evidence="3">Thioredoxin domain-containing protein</fullName>
    </recommendedName>
</protein>
<gene>
    <name evidence="4" type="ORF">MNOR_LOCUS3343</name>
</gene>
<comment type="caution">
    <text evidence="4">The sequence shown here is derived from an EMBL/GenBank/DDBJ whole genome shotgun (WGS) entry which is preliminary data.</text>
</comment>
<dbReference type="InterPro" id="IPR052643">
    <property type="entry name" value="ERP44"/>
</dbReference>
<keyword evidence="2" id="KW-0732">Signal</keyword>
<dbReference type="InterPro" id="IPR036249">
    <property type="entry name" value="Thioredoxin-like_sf"/>
</dbReference>
<sequence length="423" mass="47799">MSKFTSISHLLSFILISIQIHRILGGALQLDNSNFDNIIGNNELVFVNFYADWCRFSNMLAPTWDEAADKVNEKFPDGGKVVVGKVDCDSESSIASRFHITKYPTLKLLRNGQAAKKEYRGQRSADAFAEFIVDQLEDPIKEFSDLNELSDMADDKKRTVIGYFETKEAPEYALFKKISINLKEDCQFLAGFGDSVRSMHPPGDSVIAFKSTISGEDNAFTGDYKSFDEISIWATERCIPLVREITFQNAEELTEEGLPFLILFHNTEDTESIKEYTRLVHDELADQKQQVNFLTADGIQFAHPLHHLGKGKKDLPLIAIDSFRHMYLFPDYSQMSIPGKLKTFLQDLYSGKLHREFHYGPDEPETEAPLQLEDNSQNGDGAPPAPISSPKPRNPTTPPESTFKKLAPSKNRYTLLDADHDEL</sequence>
<dbReference type="Proteomes" id="UP001497623">
    <property type="component" value="Unassembled WGS sequence"/>
</dbReference>
<feature type="domain" description="Thioredoxin" evidence="3">
    <location>
        <begin position="9"/>
        <end position="138"/>
    </location>
</feature>
<proteinExistence type="predicted"/>
<dbReference type="GO" id="GO:0005789">
    <property type="term" value="C:endoplasmic reticulum membrane"/>
    <property type="evidence" value="ECO:0007669"/>
    <property type="project" value="TreeGrafter"/>
</dbReference>
<evidence type="ECO:0000256" key="2">
    <source>
        <dbReference type="SAM" id="SignalP"/>
    </source>
</evidence>
<feature type="signal peptide" evidence="2">
    <location>
        <begin position="1"/>
        <end position="25"/>
    </location>
</feature>
<feature type="chain" id="PRO_5043785781" description="Thioredoxin domain-containing protein" evidence="2">
    <location>
        <begin position="26"/>
        <end position="423"/>
    </location>
</feature>
<feature type="region of interest" description="Disordered" evidence="1">
    <location>
        <begin position="356"/>
        <end position="423"/>
    </location>
</feature>
<evidence type="ECO:0000256" key="1">
    <source>
        <dbReference type="SAM" id="MobiDB-lite"/>
    </source>
</evidence>
<dbReference type="PROSITE" id="PS51352">
    <property type="entry name" value="THIOREDOXIN_2"/>
    <property type="match status" value="1"/>
</dbReference>
<dbReference type="GO" id="GO:0006457">
    <property type="term" value="P:protein folding"/>
    <property type="evidence" value="ECO:0007669"/>
    <property type="project" value="TreeGrafter"/>
</dbReference>
<evidence type="ECO:0000313" key="4">
    <source>
        <dbReference type="EMBL" id="CAL4063428.1"/>
    </source>
</evidence>
<reference evidence="4 5" key="1">
    <citation type="submission" date="2024-05" db="EMBL/GenBank/DDBJ databases">
        <authorList>
            <person name="Wallberg A."/>
        </authorList>
    </citation>
    <scope>NUCLEOTIDE SEQUENCE [LARGE SCALE GENOMIC DNA]</scope>
</reference>
<dbReference type="GO" id="GO:0005793">
    <property type="term" value="C:endoplasmic reticulum-Golgi intermediate compartment"/>
    <property type="evidence" value="ECO:0007669"/>
    <property type="project" value="TreeGrafter"/>
</dbReference>
<dbReference type="Gene3D" id="3.40.30.10">
    <property type="entry name" value="Glutaredoxin"/>
    <property type="match status" value="3"/>
</dbReference>
<dbReference type="CDD" id="cd02996">
    <property type="entry name" value="PDI_a_ERp44"/>
    <property type="match status" value="1"/>
</dbReference>
<evidence type="ECO:0000313" key="5">
    <source>
        <dbReference type="Proteomes" id="UP001497623"/>
    </source>
</evidence>
<keyword evidence="5" id="KW-1185">Reference proteome</keyword>
<feature type="compositionally biased region" description="Pro residues" evidence="1">
    <location>
        <begin position="383"/>
        <end position="398"/>
    </location>
</feature>
<dbReference type="AlphaFoldDB" id="A0AAV2PU75"/>
<dbReference type="Pfam" id="PF00085">
    <property type="entry name" value="Thioredoxin"/>
    <property type="match status" value="1"/>
</dbReference>
<dbReference type="InterPro" id="IPR013766">
    <property type="entry name" value="Thioredoxin_domain"/>
</dbReference>
<dbReference type="PANTHER" id="PTHR46295:SF1">
    <property type="entry name" value="ENDOPLASMIC RETICULUM RESIDENT PROTEIN 44"/>
    <property type="match status" value="1"/>
</dbReference>
<name>A0AAV2PU75_MEGNR</name>
<dbReference type="Pfam" id="PF13848">
    <property type="entry name" value="Thioredoxin_6"/>
    <property type="match status" value="1"/>
</dbReference>